<dbReference type="Gene3D" id="2.120.10.30">
    <property type="entry name" value="TolB, C-terminal domain"/>
    <property type="match status" value="3"/>
</dbReference>
<dbReference type="RefSeq" id="WP_044244655.1">
    <property type="nucleotide sequence ID" value="NZ_ASRX01000037.1"/>
</dbReference>
<dbReference type="SUPFAM" id="SSF69304">
    <property type="entry name" value="Tricorn protease N-terminal domain"/>
    <property type="match status" value="2"/>
</dbReference>
<feature type="region of interest" description="Disordered" evidence="2">
    <location>
        <begin position="235"/>
        <end position="296"/>
    </location>
</feature>
<name>A0A017T4M2_9BACT</name>
<feature type="compositionally biased region" description="Polar residues" evidence="2">
    <location>
        <begin position="235"/>
        <end position="245"/>
    </location>
</feature>
<dbReference type="PANTHER" id="PTHR36842:SF1">
    <property type="entry name" value="PROTEIN TOLB"/>
    <property type="match status" value="1"/>
</dbReference>
<comment type="caution">
    <text evidence="3">The sequence shown here is derived from an EMBL/GenBank/DDBJ whole genome shotgun (WGS) entry which is preliminary data.</text>
</comment>
<evidence type="ECO:0000313" key="4">
    <source>
        <dbReference type="Proteomes" id="UP000019678"/>
    </source>
</evidence>
<sequence>MPSASANAPSTIDADPIPDAERRAITARIAFISERDGNPEIYVIHPSGEERRLTSTPAGEYLASASPDGTALLVVAAEEHPETKAHFEQILLLPLDGTPATPLGPRGSRIRNPHWSPDGQWLVFESDANNFSDIYRVNRDGKGLRPLTKNDEGNFDPALSADGKNIAFVSSRDGDPEIYRMRADGTAQTRLTAFHREDRTPRWSPDGTQIAFVSDREGRDRIFVMSATGTQLRPLTAACATSTSKPTTPGGAPQPPAEAAPSTTSAPSGEAAPPAPSAAPAASPPASSASSVSSAAPAGDAAAPQLAGEIEPLWSPDGKRIAYLTQIPGVKPRIWLADLATGACTPLTSSTHGAETPAWSPDGRYLAFASTRTGDPELYLMRADGTGQTRLTRAKGPDWLPRWVPAARPAPR</sequence>
<comment type="similarity">
    <text evidence="1">Belongs to the TolB family.</text>
</comment>
<organism evidence="3 4">
    <name type="scientific">Chondromyces apiculatus DSM 436</name>
    <dbReference type="NCBI Taxonomy" id="1192034"/>
    <lineage>
        <taxon>Bacteria</taxon>
        <taxon>Pseudomonadati</taxon>
        <taxon>Myxococcota</taxon>
        <taxon>Polyangia</taxon>
        <taxon>Polyangiales</taxon>
        <taxon>Polyangiaceae</taxon>
        <taxon>Chondromyces</taxon>
    </lineage>
</organism>
<evidence type="ECO:0000256" key="2">
    <source>
        <dbReference type="SAM" id="MobiDB-lite"/>
    </source>
</evidence>
<feature type="compositionally biased region" description="Low complexity" evidence="2">
    <location>
        <begin position="259"/>
        <end position="296"/>
    </location>
</feature>
<dbReference type="AlphaFoldDB" id="A0A017T4M2"/>
<dbReference type="Proteomes" id="UP000019678">
    <property type="component" value="Unassembled WGS sequence"/>
</dbReference>
<keyword evidence="4" id="KW-1185">Reference proteome</keyword>
<dbReference type="EMBL" id="ASRX01000037">
    <property type="protein sequence ID" value="EYF04208.1"/>
    <property type="molecule type" value="Genomic_DNA"/>
</dbReference>
<evidence type="ECO:0000256" key="1">
    <source>
        <dbReference type="ARBA" id="ARBA00009820"/>
    </source>
</evidence>
<accession>A0A017T4M2</accession>
<dbReference type="PANTHER" id="PTHR36842">
    <property type="entry name" value="PROTEIN TOLB HOMOLOG"/>
    <property type="match status" value="1"/>
</dbReference>
<proteinExistence type="inferred from homology"/>
<evidence type="ECO:0000313" key="3">
    <source>
        <dbReference type="EMBL" id="EYF04208.1"/>
    </source>
</evidence>
<gene>
    <name evidence="3" type="ORF">CAP_4685</name>
</gene>
<dbReference type="eggNOG" id="COG0823">
    <property type="taxonomic scope" value="Bacteria"/>
</dbReference>
<protein>
    <submittedName>
        <fullName evidence="3">TolB protein</fullName>
    </submittedName>
</protein>
<dbReference type="InterPro" id="IPR011042">
    <property type="entry name" value="6-blade_b-propeller_TolB-like"/>
</dbReference>
<reference evidence="3 4" key="1">
    <citation type="submission" date="2013-05" db="EMBL/GenBank/DDBJ databases">
        <title>Genome assembly of Chondromyces apiculatus DSM 436.</title>
        <authorList>
            <person name="Sharma G."/>
            <person name="Khatri I."/>
            <person name="Kaur C."/>
            <person name="Mayilraj S."/>
            <person name="Subramanian S."/>
        </authorList>
    </citation>
    <scope>NUCLEOTIDE SEQUENCE [LARGE SCALE GENOMIC DNA]</scope>
    <source>
        <strain evidence="3 4">DSM 436</strain>
    </source>
</reference>
<dbReference type="Pfam" id="PF07676">
    <property type="entry name" value="PD40"/>
    <property type="match status" value="6"/>
</dbReference>
<dbReference type="InterPro" id="IPR011659">
    <property type="entry name" value="WD40"/>
</dbReference>
<dbReference type="STRING" id="1192034.CAP_4685"/>